<name>A0A1H9HWK8_9BACT</name>
<dbReference type="InParanoid" id="A0A1H9HWK8"/>
<accession>A0A1H9HWK8</accession>
<dbReference type="Proteomes" id="UP000199021">
    <property type="component" value="Unassembled WGS sequence"/>
</dbReference>
<evidence type="ECO:0000313" key="1">
    <source>
        <dbReference type="EMBL" id="SEQ66753.1"/>
    </source>
</evidence>
<dbReference type="AlphaFoldDB" id="A0A1H9HWK8"/>
<reference evidence="2" key="1">
    <citation type="submission" date="2016-10" db="EMBL/GenBank/DDBJ databases">
        <authorList>
            <person name="Varghese N."/>
            <person name="Submissions S."/>
        </authorList>
    </citation>
    <scope>NUCLEOTIDE SEQUENCE [LARGE SCALE GENOMIC DNA]</scope>
    <source>
        <strain evidence="2">DSM 24740</strain>
    </source>
</reference>
<proteinExistence type="predicted"/>
<protein>
    <submittedName>
        <fullName evidence="1">Uncharacterized protein</fullName>
    </submittedName>
</protein>
<feature type="non-terminal residue" evidence="1">
    <location>
        <position position="1"/>
    </location>
</feature>
<organism evidence="1 2">
    <name type="scientific">Neolewinella agarilytica</name>
    <dbReference type="NCBI Taxonomy" id="478744"/>
    <lineage>
        <taxon>Bacteria</taxon>
        <taxon>Pseudomonadati</taxon>
        <taxon>Bacteroidota</taxon>
        <taxon>Saprospiria</taxon>
        <taxon>Saprospirales</taxon>
        <taxon>Lewinellaceae</taxon>
        <taxon>Neolewinella</taxon>
    </lineage>
</organism>
<keyword evidence="2" id="KW-1185">Reference proteome</keyword>
<sequence length="48" mass="5532">KALMPVQRKLLLLAYALFKTDTLYDPNYNNNNNNNTKTEQAALMDCLQ</sequence>
<evidence type="ECO:0000313" key="2">
    <source>
        <dbReference type="Proteomes" id="UP000199021"/>
    </source>
</evidence>
<dbReference type="EMBL" id="FOFB01000013">
    <property type="protein sequence ID" value="SEQ66753.1"/>
    <property type="molecule type" value="Genomic_DNA"/>
</dbReference>
<gene>
    <name evidence="1" type="ORF">SAMN05444359_113139</name>
</gene>